<dbReference type="PIRSF" id="PIRSF034303">
    <property type="entry name" value="DUF1694"/>
    <property type="match status" value="1"/>
</dbReference>
<evidence type="ECO:0000313" key="2">
    <source>
        <dbReference type="Proteomes" id="UP001597214"/>
    </source>
</evidence>
<dbReference type="Pfam" id="PF07997">
    <property type="entry name" value="DUF1694"/>
    <property type="match status" value="1"/>
</dbReference>
<sequence length="147" mass="17121">MSNKPSIDDYLKTGIYGMKEIKPDERNRFLGTLRERIVVALTQQQVKEPGTYLEVEELLRSNPKAKLYLNGQIQYSYLSDYIKLANKYGNPFTSVTNKQSKTDIGLVLAYDYAIEKEEVFLEKSRESTKEEEQNKESIISKFFKNLF</sequence>
<name>A0ABW4LSR9_9BACI</name>
<reference evidence="2" key="1">
    <citation type="journal article" date="2019" name="Int. J. Syst. Evol. Microbiol.">
        <title>The Global Catalogue of Microorganisms (GCM) 10K type strain sequencing project: providing services to taxonomists for standard genome sequencing and annotation.</title>
        <authorList>
            <consortium name="The Broad Institute Genomics Platform"/>
            <consortium name="The Broad Institute Genome Sequencing Center for Infectious Disease"/>
            <person name="Wu L."/>
            <person name="Ma J."/>
        </authorList>
    </citation>
    <scope>NUCLEOTIDE SEQUENCE [LARGE SCALE GENOMIC DNA]</scope>
    <source>
        <strain evidence="2">CCUG 49339</strain>
    </source>
</reference>
<protein>
    <submittedName>
        <fullName evidence="1">YueI family protein</fullName>
    </submittedName>
</protein>
<evidence type="ECO:0000313" key="1">
    <source>
        <dbReference type="EMBL" id="MFD1737562.1"/>
    </source>
</evidence>
<proteinExistence type="predicted"/>
<comment type="caution">
    <text evidence="1">The sequence shown here is derived from an EMBL/GenBank/DDBJ whole genome shotgun (WGS) entry which is preliminary data.</text>
</comment>
<dbReference type="RefSeq" id="WP_377928765.1">
    <property type="nucleotide sequence ID" value="NZ_JBHUEM010000020.1"/>
</dbReference>
<dbReference type="InterPro" id="IPR012543">
    <property type="entry name" value="DUF1694"/>
</dbReference>
<dbReference type="SUPFAM" id="SSF160515">
    <property type="entry name" value="YueI-like"/>
    <property type="match status" value="1"/>
</dbReference>
<organism evidence="1 2">
    <name type="scientific">Bacillus salitolerans</name>
    <dbReference type="NCBI Taxonomy" id="1437434"/>
    <lineage>
        <taxon>Bacteria</taxon>
        <taxon>Bacillati</taxon>
        <taxon>Bacillota</taxon>
        <taxon>Bacilli</taxon>
        <taxon>Bacillales</taxon>
        <taxon>Bacillaceae</taxon>
        <taxon>Bacillus</taxon>
    </lineage>
</organism>
<dbReference type="Gene3D" id="3.30.1330.30">
    <property type="match status" value="1"/>
</dbReference>
<dbReference type="EMBL" id="JBHUEM010000020">
    <property type="protein sequence ID" value="MFD1737562.1"/>
    <property type="molecule type" value="Genomic_DNA"/>
</dbReference>
<keyword evidence="2" id="KW-1185">Reference proteome</keyword>
<dbReference type="InterPro" id="IPR029064">
    <property type="entry name" value="Ribosomal_eL30-like_sf"/>
</dbReference>
<dbReference type="Proteomes" id="UP001597214">
    <property type="component" value="Unassembled WGS sequence"/>
</dbReference>
<gene>
    <name evidence="1" type="ORF">ACFSCX_13460</name>
</gene>
<accession>A0ABW4LSR9</accession>